<dbReference type="SUPFAM" id="SSF158221">
    <property type="entry name" value="YnzC-like"/>
    <property type="match status" value="1"/>
</dbReference>
<dbReference type="Gene3D" id="1.10.287.540">
    <property type="entry name" value="Helix hairpin bin"/>
    <property type="match status" value="1"/>
</dbReference>
<dbReference type="RefSeq" id="WP_023389063.1">
    <property type="nucleotide sequence ID" value="NZ_AXUN02000198.1"/>
</dbReference>
<dbReference type="PANTHER" id="PTHR37300">
    <property type="entry name" value="UPF0291 PROTEIN CBO2609/CLC_2481"/>
    <property type="match status" value="1"/>
</dbReference>
<dbReference type="Pfam" id="PF05979">
    <property type="entry name" value="DUF896"/>
    <property type="match status" value="1"/>
</dbReference>
<organism evidence="2 3">
    <name type="scientific">Youngiibacter fragilis 232.1</name>
    <dbReference type="NCBI Taxonomy" id="994573"/>
    <lineage>
        <taxon>Bacteria</taxon>
        <taxon>Bacillati</taxon>
        <taxon>Bacillota</taxon>
        <taxon>Clostridia</taxon>
        <taxon>Eubacteriales</taxon>
        <taxon>Clostridiaceae</taxon>
        <taxon>Youngiibacter</taxon>
    </lineage>
</organism>
<evidence type="ECO:0000313" key="3">
    <source>
        <dbReference type="Proteomes" id="UP000017747"/>
    </source>
</evidence>
<reference evidence="2 3" key="1">
    <citation type="journal article" date="2014" name="Genome Announc.">
        <title>Genome Sequence of Youngiibacter fragilis, the Type Strain of the Genus Youngiibacter.</title>
        <authorList>
            <person name="Wawrik C.B."/>
            <person name="Callaghan A.V."/>
            <person name="Stamps B.W."/>
            <person name="Wawrik B."/>
        </authorList>
    </citation>
    <scope>NUCLEOTIDE SEQUENCE [LARGE SCALE GENOMIC DNA]</scope>
    <source>
        <strain evidence="2 3">232.1</strain>
    </source>
</reference>
<evidence type="ECO:0000256" key="1">
    <source>
        <dbReference type="ARBA" id="ARBA00022490"/>
    </source>
</evidence>
<evidence type="ECO:0000313" key="2">
    <source>
        <dbReference type="EMBL" id="ETA79849.1"/>
    </source>
</evidence>
<accession>V7I3T2</accession>
<name>V7I3T2_9CLOT</name>
<keyword evidence="1" id="KW-0963">Cytoplasm</keyword>
<dbReference type="InterPro" id="IPR009242">
    <property type="entry name" value="DUF896"/>
</dbReference>
<dbReference type="STRING" id="994573.T472_0215100"/>
<keyword evidence="3" id="KW-1185">Reference proteome</keyword>
<gene>
    <name evidence="2" type="ORF">T472_0215100</name>
</gene>
<dbReference type="Proteomes" id="UP000017747">
    <property type="component" value="Unassembled WGS sequence"/>
</dbReference>
<protein>
    <submittedName>
        <fullName evidence="2">Uncharacterized protein</fullName>
    </submittedName>
</protein>
<dbReference type="AlphaFoldDB" id="V7I3T2"/>
<comment type="caution">
    <text evidence="2">The sequence shown here is derived from an EMBL/GenBank/DDBJ whole genome shotgun (WGS) entry which is preliminary data.</text>
</comment>
<dbReference type="EMBL" id="AXUN02000198">
    <property type="protein sequence ID" value="ETA79849.1"/>
    <property type="molecule type" value="Genomic_DNA"/>
</dbReference>
<sequence length="56" mass="6743">MEHDELVARINEYSRIARERELTPEETLERESLRREYIGRVKGNLRSSLEGIERKK</sequence>
<proteinExistence type="predicted"/>
<dbReference type="PANTHER" id="PTHR37300:SF1">
    <property type="entry name" value="UPF0291 PROTEIN YNZC"/>
    <property type="match status" value="1"/>
</dbReference>